<gene>
    <name evidence="10" type="primary">GAT1</name>
    <name evidence="10" type="ORF">QJS10_CPB13g00808</name>
</gene>
<sequence>MFKGLCLCYMVVCYTFFSVAVSGYWAFSNGVAGTILTNFLVDGRPIIPKWFLILTNLFTILQLLAVAVVYLQPTNEVLEGKFADPKSDQYSARNVVPRLMLRSLAVALEGHRDIGNAPLHRGYQCRARCLRVPAIGLHDAGSLVQHHSIYLITNPGGTMKLYEFVVIFGAFMLILAQIPSFHSLRHINLISLVLCLGYSACATAGSIYAGNSSKAQQKDYSLSGDSQDRIFGAFNAVAIIATTYGNGIIPEIQATVLAPVTGKMFKGLCLCYIVVTSTFFSIAVSGYWAFGNRSSGIVLTNFLADGRPIVPRWFLVLTNLLTVLQLSAVAVVYLQPTNEVLEGMFGDPKVGQYSARNVVPRVMSRSVAVVVATVISVMFPFFGDMNALIGAFGRASTCMASSLGPAFPILVRPASLGRRYRAGTSRFSIGYLRIRAVQENDGPRRLIDIVRFVPQLSRNYFRSPSRRALFGGISLLGGFYVAQTISLSFGALGVNDVIAAVVCVLLTEYATRFYYSRPKVTFPIALLNNFKMGFTYGLFIDAFKLAS</sequence>
<evidence type="ECO:0000256" key="3">
    <source>
        <dbReference type="ARBA" id="ARBA00022448"/>
    </source>
</evidence>
<dbReference type="Pfam" id="PF01490">
    <property type="entry name" value="Aa_trans"/>
    <property type="match status" value="2"/>
</dbReference>
<feature type="transmembrane region" description="Helical" evidence="8">
    <location>
        <begin position="468"/>
        <end position="491"/>
    </location>
</feature>
<comment type="caution">
    <text evidence="10">The sequence shown here is derived from an EMBL/GenBank/DDBJ whole genome shotgun (WGS) entry which is preliminary data.</text>
</comment>
<dbReference type="InterPro" id="IPR007572">
    <property type="entry name" value="Uncharacterised_Ycf20"/>
</dbReference>
<evidence type="ECO:0000256" key="1">
    <source>
        <dbReference type="ARBA" id="ARBA00004370"/>
    </source>
</evidence>
<feature type="transmembrane region" description="Helical" evidence="8">
    <location>
        <begin position="497"/>
        <end position="515"/>
    </location>
</feature>
<keyword evidence="5" id="KW-0029">Amino-acid transport</keyword>
<keyword evidence="3" id="KW-0813">Transport</keyword>
<evidence type="ECO:0000256" key="5">
    <source>
        <dbReference type="ARBA" id="ARBA00022970"/>
    </source>
</evidence>
<organism evidence="10 11">
    <name type="scientific">Acorus calamus</name>
    <name type="common">Sweet flag</name>
    <dbReference type="NCBI Taxonomy" id="4465"/>
    <lineage>
        <taxon>Eukaryota</taxon>
        <taxon>Viridiplantae</taxon>
        <taxon>Streptophyta</taxon>
        <taxon>Embryophyta</taxon>
        <taxon>Tracheophyta</taxon>
        <taxon>Spermatophyta</taxon>
        <taxon>Magnoliopsida</taxon>
        <taxon>Liliopsida</taxon>
        <taxon>Acoraceae</taxon>
        <taxon>Acorus</taxon>
    </lineage>
</organism>
<evidence type="ECO:0000313" key="10">
    <source>
        <dbReference type="EMBL" id="KAK1301241.1"/>
    </source>
</evidence>
<keyword evidence="7 8" id="KW-0472">Membrane</keyword>
<dbReference type="InterPro" id="IPR013057">
    <property type="entry name" value="AA_transpt_TM"/>
</dbReference>
<proteinExistence type="inferred from homology"/>
<feature type="transmembrane region" description="Helical" evidence="8">
    <location>
        <begin position="161"/>
        <end position="181"/>
    </location>
</feature>
<keyword evidence="4 8" id="KW-0812">Transmembrane</keyword>
<evidence type="ECO:0000256" key="4">
    <source>
        <dbReference type="ARBA" id="ARBA00022692"/>
    </source>
</evidence>
<dbReference type="PANTHER" id="PTHR48017">
    <property type="entry name" value="OS05G0424000 PROTEIN-RELATED"/>
    <property type="match status" value="1"/>
</dbReference>
<feature type="transmembrane region" description="Helical" evidence="8">
    <location>
        <begin position="7"/>
        <end position="27"/>
    </location>
</feature>
<feature type="transmembrane region" description="Helical" evidence="8">
    <location>
        <begin position="47"/>
        <end position="71"/>
    </location>
</feature>
<feature type="domain" description="Amino acid transporter transmembrane" evidence="9">
    <location>
        <begin position="1"/>
        <end position="106"/>
    </location>
</feature>
<evidence type="ECO:0000313" key="11">
    <source>
        <dbReference type="Proteomes" id="UP001180020"/>
    </source>
</evidence>
<keyword evidence="6 8" id="KW-1133">Transmembrane helix</keyword>
<feature type="transmembrane region" description="Helical" evidence="8">
    <location>
        <begin position="269"/>
        <end position="290"/>
    </location>
</feature>
<evidence type="ECO:0000256" key="6">
    <source>
        <dbReference type="ARBA" id="ARBA00022989"/>
    </source>
</evidence>
<dbReference type="GO" id="GO:0016020">
    <property type="term" value="C:membrane"/>
    <property type="evidence" value="ECO:0007669"/>
    <property type="project" value="UniProtKB-SubCell"/>
</dbReference>
<evidence type="ECO:0000259" key="9">
    <source>
        <dbReference type="Pfam" id="PF01490"/>
    </source>
</evidence>
<protein>
    <submittedName>
        <fullName evidence="10">GABA transporter 1</fullName>
    </submittedName>
</protein>
<dbReference type="Proteomes" id="UP001180020">
    <property type="component" value="Unassembled WGS sequence"/>
</dbReference>
<feature type="transmembrane region" description="Helical" evidence="8">
    <location>
        <begin position="310"/>
        <end position="334"/>
    </location>
</feature>
<reference evidence="10" key="2">
    <citation type="submission" date="2023-06" db="EMBL/GenBank/DDBJ databases">
        <authorList>
            <person name="Ma L."/>
            <person name="Liu K.-W."/>
            <person name="Li Z."/>
            <person name="Hsiao Y.-Y."/>
            <person name="Qi Y."/>
            <person name="Fu T."/>
            <person name="Tang G."/>
            <person name="Zhang D."/>
            <person name="Sun W.-H."/>
            <person name="Liu D.-K."/>
            <person name="Li Y."/>
            <person name="Chen G.-Z."/>
            <person name="Liu X.-D."/>
            <person name="Liao X.-Y."/>
            <person name="Jiang Y.-T."/>
            <person name="Yu X."/>
            <person name="Hao Y."/>
            <person name="Huang J."/>
            <person name="Zhao X.-W."/>
            <person name="Ke S."/>
            <person name="Chen Y.-Y."/>
            <person name="Wu W.-L."/>
            <person name="Hsu J.-L."/>
            <person name="Lin Y.-F."/>
            <person name="Huang M.-D."/>
            <person name="Li C.-Y."/>
            <person name="Huang L."/>
            <person name="Wang Z.-W."/>
            <person name="Zhao X."/>
            <person name="Zhong W.-Y."/>
            <person name="Peng D.-H."/>
            <person name="Ahmad S."/>
            <person name="Lan S."/>
            <person name="Zhang J.-S."/>
            <person name="Tsai W.-C."/>
            <person name="Van De Peer Y."/>
            <person name="Liu Z.-J."/>
        </authorList>
    </citation>
    <scope>NUCLEOTIDE SEQUENCE</scope>
    <source>
        <strain evidence="10">CP</strain>
        <tissue evidence="10">Leaves</tissue>
    </source>
</reference>
<evidence type="ECO:0000256" key="2">
    <source>
        <dbReference type="ARBA" id="ARBA00009846"/>
    </source>
</evidence>
<comment type="subcellular location">
    <subcellularLocation>
        <location evidence="1">Membrane</location>
    </subcellularLocation>
</comment>
<feature type="transmembrane region" description="Helical" evidence="8">
    <location>
        <begin position="187"/>
        <end position="209"/>
    </location>
</feature>
<dbReference type="EMBL" id="JAUJYO010000013">
    <property type="protein sequence ID" value="KAK1301241.1"/>
    <property type="molecule type" value="Genomic_DNA"/>
</dbReference>
<feature type="domain" description="Amino acid transporter transmembrane" evidence="9">
    <location>
        <begin position="154"/>
        <end position="398"/>
    </location>
</feature>
<accession>A0AAV9DJY4</accession>
<evidence type="ECO:0000256" key="8">
    <source>
        <dbReference type="SAM" id="Phobius"/>
    </source>
</evidence>
<feature type="transmembrane region" description="Helical" evidence="8">
    <location>
        <begin position="362"/>
        <end position="382"/>
    </location>
</feature>
<comment type="similarity">
    <text evidence="2">Belongs to the ycf20 family.</text>
</comment>
<evidence type="ECO:0000256" key="7">
    <source>
        <dbReference type="ARBA" id="ARBA00023136"/>
    </source>
</evidence>
<name>A0AAV9DJY4_ACOCL</name>
<dbReference type="GO" id="GO:0006865">
    <property type="term" value="P:amino acid transport"/>
    <property type="evidence" value="ECO:0007669"/>
    <property type="project" value="UniProtKB-KW"/>
</dbReference>
<dbReference type="AlphaFoldDB" id="A0AAV9DJY4"/>
<reference evidence="10" key="1">
    <citation type="journal article" date="2023" name="Nat. Commun.">
        <title>Diploid and tetraploid genomes of Acorus and the evolution of monocots.</title>
        <authorList>
            <person name="Ma L."/>
            <person name="Liu K.W."/>
            <person name="Li Z."/>
            <person name="Hsiao Y.Y."/>
            <person name="Qi Y."/>
            <person name="Fu T."/>
            <person name="Tang G.D."/>
            <person name="Zhang D."/>
            <person name="Sun W.H."/>
            <person name="Liu D.K."/>
            <person name="Li Y."/>
            <person name="Chen G.Z."/>
            <person name="Liu X.D."/>
            <person name="Liao X.Y."/>
            <person name="Jiang Y.T."/>
            <person name="Yu X."/>
            <person name="Hao Y."/>
            <person name="Huang J."/>
            <person name="Zhao X.W."/>
            <person name="Ke S."/>
            <person name="Chen Y.Y."/>
            <person name="Wu W.L."/>
            <person name="Hsu J.L."/>
            <person name="Lin Y.F."/>
            <person name="Huang M.D."/>
            <person name="Li C.Y."/>
            <person name="Huang L."/>
            <person name="Wang Z.W."/>
            <person name="Zhao X."/>
            <person name="Zhong W.Y."/>
            <person name="Peng D.H."/>
            <person name="Ahmad S."/>
            <person name="Lan S."/>
            <person name="Zhang J.S."/>
            <person name="Tsai W.C."/>
            <person name="Van de Peer Y."/>
            <person name="Liu Z.J."/>
        </authorList>
    </citation>
    <scope>NUCLEOTIDE SEQUENCE</scope>
    <source>
        <strain evidence="10">CP</strain>
    </source>
</reference>
<keyword evidence="11" id="KW-1185">Reference proteome</keyword>
<dbReference type="Pfam" id="PF04483">
    <property type="entry name" value="DUF565"/>
    <property type="match status" value="1"/>
</dbReference>